<name>A0AAI8FCU3_MESHY</name>
<keyword evidence="3" id="KW-0645">Protease</keyword>
<evidence type="ECO:0000313" key="12">
    <source>
        <dbReference type="Proteomes" id="UP000009399"/>
    </source>
</evidence>
<dbReference type="Proteomes" id="UP000009399">
    <property type="component" value="Chromosome"/>
</dbReference>
<feature type="transmembrane region" description="Helical" evidence="10">
    <location>
        <begin position="24"/>
        <end position="41"/>
    </location>
</feature>
<dbReference type="GO" id="GO:0016020">
    <property type="term" value="C:membrane"/>
    <property type="evidence" value="ECO:0007669"/>
    <property type="project" value="InterPro"/>
</dbReference>
<evidence type="ECO:0000256" key="6">
    <source>
        <dbReference type="ARBA" id="ARBA00022801"/>
    </source>
</evidence>
<dbReference type="PRINTS" id="PR00781">
    <property type="entry name" value="LIPOSIGPTASE"/>
</dbReference>
<feature type="transmembrane region" description="Helical" evidence="10">
    <location>
        <begin position="115"/>
        <end position="133"/>
    </location>
</feature>
<keyword evidence="6" id="KW-0378">Hydrolase</keyword>
<dbReference type="PANTHER" id="PTHR33695">
    <property type="entry name" value="LIPOPROTEIN SIGNAL PEPTIDASE"/>
    <property type="match status" value="1"/>
</dbReference>
<evidence type="ECO:0000256" key="3">
    <source>
        <dbReference type="ARBA" id="ARBA00022670"/>
    </source>
</evidence>
<organism evidence="11 12">
    <name type="scientific">Mesomycoplasma hyorhinis SK76</name>
    <dbReference type="NCBI Taxonomy" id="1118964"/>
    <lineage>
        <taxon>Bacteria</taxon>
        <taxon>Bacillati</taxon>
        <taxon>Mycoplasmatota</taxon>
        <taxon>Mycoplasmoidales</taxon>
        <taxon>Metamycoplasmataceae</taxon>
        <taxon>Mesomycoplasma</taxon>
    </lineage>
</organism>
<evidence type="ECO:0000313" key="11">
    <source>
        <dbReference type="EMBL" id="AFX74077.1"/>
    </source>
</evidence>
<evidence type="ECO:0000256" key="2">
    <source>
        <dbReference type="ARBA" id="ARBA00022475"/>
    </source>
</evidence>
<dbReference type="RefSeq" id="WP_013301968.1">
    <property type="nucleotide sequence ID" value="NC_019552.1"/>
</dbReference>
<gene>
    <name evidence="11" type="ORF">MOS_146</name>
</gene>
<keyword evidence="8 10" id="KW-0472">Membrane</keyword>
<comment type="similarity">
    <text evidence="1 9">Belongs to the peptidase A8 family.</text>
</comment>
<keyword evidence="2" id="KW-1003">Cell membrane</keyword>
<keyword evidence="5" id="KW-0064">Aspartyl protease</keyword>
<dbReference type="AlphaFoldDB" id="A0AAI8FCU3"/>
<keyword evidence="4 10" id="KW-0812">Transmembrane</keyword>
<keyword evidence="11" id="KW-0449">Lipoprotein</keyword>
<evidence type="ECO:0000256" key="5">
    <source>
        <dbReference type="ARBA" id="ARBA00022750"/>
    </source>
</evidence>
<sequence>MKISSVKIKNFVKTILTRVPKKRILYNAIFLFVFLLILLLIDQLTKNLIFKHEDFNEYAPDEKLVINHGWIGFRPLLHRGVTSGLAKVFGFTIIHIFSFLLLFILIISVLLSKNYFFAAFMIILLAGNIGNELDRLLYQNGVKDIIFIPYRDKGTFNFADIFIISGPIGMVVIMVFEIGWPTVNKWYKNQKHKTSINEENNNQN</sequence>
<evidence type="ECO:0000256" key="9">
    <source>
        <dbReference type="RuleBase" id="RU004181"/>
    </source>
</evidence>
<accession>A0AAI8FCU3</accession>
<feature type="transmembrane region" description="Helical" evidence="10">
    <location>
        <begin position="88"/>
        <end position="109"/>
    </location>
</feature>
<evidence type="ECO:0000256" key="7">
    <source>
        <dbReference type="ARBA" id="ARBA00022989"/>
    </source>
</evidence>
<evidence type="ECO:0000256" key="1">
    <source>
        <dbReference type="ARBA" id="ARBA00006139"/>
    </source>
</evidence>
<evidence type="ECO:0000256" key="4">
    <source>
        <dbReference type="ARBA" id="ARBA00022692"/>
    </source>
</evidence>
<dbReference type="KEGG" id="mhs:MOS_146"/>
<evidence type="ECO:0000256" key="10">
    <source>
        <dbReference type="SAM" id="Phobius"/>
    </source>
</evidence>
<dbReference type="InterPro" id="IPR001872">
    <property type="entry name" value="Peptidase_A8"/>
</dbReference>
<dbReference type="GO" id="GO:0006508">
    <property type="term" value="P:proteolysis"/>
    <property type="evidence" value="ECO:0007669"/>
    <property type="project" value="UniProtKB-KW"/>
</dbReference>
<proteinExistence type="inferred from homology"/>
<dbReference type="EMBL" id="CP003914">
    <property type="protein sequence ID" value="AFX74077.1"/>
    <property type="molecule type" value="Genomic_DNA"/>
</dbReference>
<dbReference type="Pfam" id="PF01252">
    <property type="entry name" value="Peptidase_A8"/>
    <property type="match status" value="1"/>
</dbReference>
<reference evidence="11 12" key="1">
    <citation type="journal article" date="2013" name="Genome Announc.">
        <title>Complete Genome Sequence of Mycoplasma hyorhinis Strain SK76.</title>
        <authorList>
            <person name="Goodison S."/>
            <person name="Urquidi V."/>
            <person name="Kumar D."/>
            <person name="Reyes L."/>
            <person name="Rosser C.J."/>
        </authorList>
    </citation>
    <scope>NUCLEOTIDE SEQUENCE [LARGE SCALE GENOMIC DNA]</scope>
    <source>
        <strain evidence="11 12">SK76</strain>
    </source>
</reference>
<feature type="transmembrane region" description="Helical" evidence="10">
    <location>
        <begin position="154"/>
        <end position="176"/>
    </location>
</feature>
<protein>
    <submittedName>
        <fullName evidence="11">Lipoprotein signal peptidase</fullName>
    </submittedName>
</protein>
<keyword evidence="7 10" id="KW-1133">Transmembrane helix</keyword>
<dbReference type="PANTHER" id="PTHR33695:SF1">
    <property type="entry name" value="LIPOPROTEIN SIGNAL PEPTIDASE"/>
    <property type="match status" value="1"/>
</dbReference>
<dbReference type="GO" id="GO:0004190">
    <property type="term" value="F:aspartic-type endopeptidase activity"/>
    <property type="evidence" value="ECO:0007669"/>
    <property type="project" value="UniProtKB-KW"/>
</dbReference>
<evidence type="ECO:0000256" key="8">
    <source>
        <dbReference type="ARBA" id="ARBA00023136"/>
    </source>
</evidence>